<keyword evidence="5" id="KW-0411">Iron-sulfur</keyword>
<keyword evidence="2" id="KW-0949">S-adenosyl-L-methionine</keyword>
<dbReference type="PROSITE" id="PS51918">
    <property type="entry name" value="RADICAL_SAM"/>
    <property type="match status" value="1"/>
</dbReference>
<dbReference type="GO" id="GO:0046872">
    <property type="term" value="F:metal ion binding"/>
    <property type="evidence" value="ECO:0007669"/>
    <property type="project" value="UniProtKB-KW"/>
</dbReference>
<dbReference type="GO" id="GO:0051536">
    <property type="term" value="F:iron-sulfur cluster binding"/>
    <property type="evidence" value="ECO:0007669"/>
    <property type="project" value="UniProtKB-KW"/>
</dbReference>
<organism evidence="9 10">
    <name type="scientific">Mediterraneibacter gnavus</name>
    <name type="common">Ruminococcus gnavus</name>
    <dbReference type="NCBI Taxonomy" id="33038"/>
    <lineage>
        <taxon>Bacteria</taxon>
        <taxon>Bacillati</taxon>
        <taxon>Bacillota</taxon>
        <taxon>Clostridia</taxon>
        <taxon>Lachnospirales</taxon>
        <taxon>Lachnospiraceae</taxon>
        <taxon>Mediterraneibacter</taxon>
    </lineage>
</organism>
<feature type="domain" description="Radical SAM core" evidence="7">
    <location>
        <begin position="1"/>
        <end position="227"/>
    </location>
</feature>
<dbReference type="EMBL" id="NIHM01000035">
    <property type="protein sequence ID" value="PLT52396.1"/>
    <property type="molecule type" value="Genomic_DNA"/>
</dbReference>
<name>A0A2N5NEB7_MEDGN</name>
<dbReference type="Gene3D" id="3.20.20.70">
    <property type="entry name" value="Aldolase class I"/>
    <property type="match status" value="1"/>
</dbReference>
<comment type="caution">
    <text evidence="9">The sequence shown here is derived from an EMBL/GenBank/DDBJ whole genome shotgun (WGS) entry which is preliminary data.</text>
</comment>
<proteinExistence type="inferred from homology"/>
<sequence length="372" mass="43198">MPAISVLMKPSSSMCNMSCDYCFYCDEAQKRSQESYGFMSEQTLKNVIRKTMLRAEGMISYTFQGGEPTLRGIEFFQKAVAYQKQYNKNHVQVHNSLQTNGLAVNEEWCEFFKENNFLIGLSVDGTEETHNSLRHTKSGEDTFSRIYESAKLMDKYQVEYNILTVVTKNIAENIKDIYASYKKRGWNYQQYIACLDPLGEAHGQTPFSLSPEVYGQFLINLFDLWYEDLKRGTQPYIRQFENYVGLAIGYTAESCDQRGSCGIQNVVEADGSVYPCDFYMLDEYRLGNFNQHCLDVINAKRREIGFVERSLKLDDSCNACKYYQLCRGGCQRNRDFNDNTGLYQNYFCRGYQMFFEKCSDRIIEIGRIVLNR</sequence>
<keyword evidence="3" id="KW-0479">Metal-binding</keyword>
<dbReference type="SFLD" id="SFLDF00289">
    <property type="entry name" value="anaerobic_Cys-type_sulfatase-m"/>
    <property type="match status" value="1"/>
</dbReference>
<dbReference type="Proteomes" id="UP000234849">
    <property type="component" value="Unassembled WGS sequence"/>
</dbReference>
<dbReference type="InterPro" id="IPR023885">
    <property type="entry name" value="4Fe4S-binding_SPASM_dom"/>
</dbReference>
<dbReference type="AlphaFoldDB" id="A0A2N5NEB7"/>
<keyword evidence="4" id="KW-0408">Iron</keyword>
<dbReference type="SFLD" id="SFLDG01072">
    <property type="entry name" value="dehydrogenase_like"/>
    <property type="match status" value="1"/>
</dbReference>
<dbReference type="InterPro" id="IPR023867">
    <property type="entry name" value="Sulphatase_maturase_rSAM"/>
</dbReference>
<reference evidence="8" key="2">
    <citation type="submission" date="2022-12" db="EMBL/GenBank/DDBJ databases">
        <title>Genome of R. gnavus strain RSHDN_123.</title>
        <authorList>
            <person name="Abdugheni R."/>
        </authorList>
    </citation>
    <scope>NUCLEOTIDE SEQUENCE</scope>
    <source>
        <strain evidence="8">RSHDN_123</strain>
    </source>
</reference>
<dbReference type="InterPro" id="IPR058240">
    <property type="entry name" value="rSAM_sf"/>
</dbReference>
<dbReference type="Proteomes" id="UP001148455">
    <property type="component" value="Unassembled WGS sequence"/>
</dbReference>
<evidence type="ECO:0000313" key="9">
    <source>
        <dbReference type="EMBL" id="PLT52396.1"/>
    </source>
</evidence>
<dbReference type="SUPFAM" id="SSF102114">
    <property type="entry name" value="Radical SAM enzymes"/>
    <property type="match status" value="1"/>
</dbReference>
<accession>A0A2N5NEB7</accession>
<dbReference type="InterPro" id="IPR013785">
    <property type="entry name" value="Aldolase_TIM"/>
</dbReference>
<dbReference type="SFLD" id="SFLDG01386">
    <property type="entry name" value="main_SPASM_domain-containing"/>
    <property type="match status" value="1"/>
</dbReference>
<dbReference type="PANTHER" id="PTHR43273">
    <property type="entry name" value="ANAEROBIC SULFATASE-MATURATING ENZYME HOMOLOG ASLB-RELATED"/>
    <property type="match status" value="1"/>
</dbReference>
<dbReference type="Pfam" id="PF04055">
    <property type="entry name" value="Radical_SAM"/>
    <property type="match status" value="1"/>
</dbReference>
<dbReference type="CDD" id="cd01335">
    <property type="entry name" value="Radical_SAM"/>
    <property type="match status" value="1"/>
</dbReference>
<dbReference type="EMBL" id="JAPZED010000002">
    <property type="protein sequence ID" value="MCZ7692845.1"/>
    <property type="molecule type" value="Genomic_DNA"/>
</dbReference>
<comment type="similarity">
    <text evidence="6">Belongs to the radical SAM superfamily. Anaerobic sulfatase-maturating enzyme family.</text>
</comment>
<evidence type="ECO:0000259" key="7">
    <source>
        <dbReference type="PROSITE" id="PS51918"/>
    </source>
</evidence>
<protein>
    <submittedName>
        <fullName evidence="9">Anaerobic sulfatase maturase</fullName>
    </submittedName>
</protein>
<dbReference type="SFLD" id="SFLDG01067">
    <property type="entry name" value="SPASM/twitch_domain_containing"/>
    <property type="match status" value="1"/>
</dbReference>
<gene>
    <name evidence="9" type="ORF">CDL18_14855</name>
    <name evidence="8" type="ORF">O8D18_02110</name>
</gene>
<dbReference type="Pfam" id="PF13186">
    <property type="entry name" value="SPASM"/>
    <property type="match status" value="1"/>
</dbReference>
<comment type="cofactor">
    <cofactor evidence="1">
        <name>[4Fe-4S] cluster</name>
        <dbReference type="ChEBI" id="CHEBI:49883"/>
    </cofactor>
</comment>
<evidence type="ECO:0000313" key="8">
    <source>
        <dbReference type="EMBL" id="MCZ7692845.1"/>
    </source>
</evidence>
<dbReference type="GO" id="GO:0016491">
    <property type="term" value="F:oxidoreductase activity"/>
    <property type="evidence" value="ECO:0007669"/>
    <property type="project" value="InterPro"/>
</dbReference>
<evidence type="ECO:0000256" key="4">
    <source>
        <dbReference type="ARBA" id="ARBA00023004"/>
    </source>
</evidence>
<evidence type="ECO:0000256" key="3">
    <source>
        <dbReference type="ARBA" id="ARBA00022723"/>
    </source>
</evidence>
<evidence type="ECO:0000256" key="1">
    <source>
        <dbReference type="ARBA" id="ARBA00001966"/>
    </source>
</evidence>
<evidence type="ECO:0000256" key="2">
    <source>
        <dbReference type="ARBA" id="ARBA00022691"/>
    </source>
</evidence>
<dbReference type="SFLD" id="SFLDS00029">
    <property type="entry name" value="Radical_SAM"/>
    <property type="match status" value="1"/>
</dbReference>
<dbReference type="PANTHER" id="PTHR43273:SF3">
    <property type="entry name" value="ANAEROBIC SULFATASE-MATURATING ENZYME HOMOLOG ASLB-RELATED"/>
    <property type="match status" value="1"/>
</dbReference>
<dbReference type="NCBIfam" id="TIGR04085">
    <property type="entry name" value="rSAM_more_4Fe4S"/>
    <property type="match status" value="1"/>
</dbReference>
<reference evidence="9 10" key="1">
    <citation type="journal article" date="2017" name="Genome Med.">
        <title>A novel Ruminococcus gnavus clade enriched in inflammatory bowel disease patients.</title>
        <authorList>
            <person name="Hall A.B."/>
            <person name="Yassour M."/>
            <person name="Sauk J."/>
            <person name="Garner A."/>
            <person name="Jiang X."/>
            <person name="Arthur T."/>
            <person name="Lagoudas G.K."/>
            <person name="Vatanen T."/>
            <person name="Fornelos N."/>
            <person name="Wilson R."/>
            <person name="Bertha M."/>
            <person name="Cohen M."/>
            <person name="Garber J."/>
            <person name="Khalili H."/>
            <person name="Gevers D."/>
            <person name="Ananthakrishnan A.N."/>
            <person name="Kugathasan S."/>
            <person name="Lander E.S."/>
            <person name="Blainey P."/>
            <person name="Vlamakis H."/>
            <person name="Xavier R.J."/>
            <person name="Huttenhower C."/>
        </authorList>
    </citation>
    <scope>NUCLEOTIDE SEQUENCE [LARGE SCALE GENOMIC DNA]</scope>
    <source>
        <strain evidence="9 10">RJX1118</strain>
    </source>
</reference>
<evidence type="ECO:0000256" key="6">
    <source>
        <dbReference type="ARBA" id="ARBA00023601"/>
    </source>
</evidence>
<dbReference type="RefSeq" id="WP_101880322.1">
    <property type="nucleotide sequence ID" value="NZ_JAPZEC010000002.1"/>
</dbReference>
<evidence type="ECO:0000313" key="10">
    <source>
        <dbReference type="Proteomes" id="UP000234849"/>
    </source>
</evidence>
<dbReference type="InterPro" id="IPR007197">
    <property type="entry name" value="rSAM"/>
</dbReference>
<dbReference type="SFLD" id="SFLDG01384">
    <property type="entry name" value="thioether_bond_formation_requi"/>
    <property type="match status" value="1"/>
</dbReference>
<dbReference type="NCBIfam" id="TIGR03942">
    <property type="entry name" value="sulfatase_rSAM"/>
    <property type="match status" value="1"/>
</dbReference>
<evidence type="ECO:0000256" key="5">
    <source>
        <dbReference type="ARBA" id="ARBA00023014"/>
    </source>
</evidence>
<dbReference type="InterPro" id="IPR034485">
    <property type="entry name" value="Anaerobic_Cys-type_sulfatase-m"/>
</dbReference>